<keyword evidence="2" id="KW-0695">RNA-directed DNA polymerase</keyword>
<feature type="non-terminal residue" evidence="2">
    <location>
        <position position="1"/>
    </location>
</feature>
<dbReference type="Gene3D" id="1.10.340.70">
    <property type="match status" value="1"/>
</dbReference>
<dbReference type="EMBL" id="BKCJ010402606">
    <property type="protein sequence ID" value="GFA31166.1"/>
    <property type="molecule type" value="Genomic_DNA"/>
</dbReference>
<evidence type="ECO:0000313" key="2">
    <source>
        <dbReference type="EMBL" id="GFA31166.1"/>
    </source>
</evidence>
<reference evidence="2" key="1">
    <citation type="journal article" date="2019" name="Sci. Rep.">
        <title>Draft genome of Tanacetum cinerariifolium, the natural source of mosquito coil.</title>
        <authorList>
            <person name="Yamashiro T."/>
            <person name="Shiraishi A."/>
            <person name="Satake H."/>
            <person name="Nakayama K."/>
        </authorList>
    </citation>
    <scope>NUCLEOTIDE SEQUENCE</scope>
</reference>
<accession>A0A699JGH3</accession>
<protein>
    <submittedName>
        <fullName evidence="2">Putative reverse transcriptase domain-containing protein</fullName>
    </submittedName>
</protein>
<dbReference type="PANTHER" id="PTHR47266">
    <property type="entry name" value="ENDONUCLEASE-RELATED"/>
    <property type="match status" value="1"/>
</dbReference>
<name>A0A699JGH3_TANCI</name>
<dbReference type="AlphaFoldDB" id="A0A699JGH3"/>
<sequence>EIKNIKEDNLHGMNKEFETHPDGTLCIEKGSWLLRLGGLRELIIYDSHKSKYSIHPGFDKMYHDLKKLYWWPNMKAEIAIYVSKCLTCLKLKAEY</sequence>
<organism evidence="2">
    <name type="scientific">Tanacetum cinerariifolium</name>
    <name type="common">Dalmatian daisy</name>
    <name type="synonym">Chrysanthemum cinerariifolium</name>
    <dbReference type="NCBI Taxonomy" id="118510"/>
    <lineage>
        <taxon>Eukaryota</taxon>
        <taxon>Viridiplantae</taxon>
        <taxon>Streptophyta</taxon>
        <taxon>Embryophyta</taxon>
        <taxon>Tracheophyta</taxon>
        <taxon>Spermatophyta</taxon>
        <taxon>Magnoliopsida</taxon>
        <taxon>eudicotyledons</taxon>
        <taxon>Gunneridae</taxon>
        <taxon>Pentapetalae</taxon>
        <taxon>asterids</taxon>
        <taxon>campanulids</taxon>
        <taxon>Asterales</taxon>
        <taxon>Asteraceae</taxon>
        <taxon>Asteroideae</taxon>
        <taxon>Anthemideae</taxon>
        <taxon>Anthemidinae</taxon>
        <taxon>Tanacetum</taxon>
    </lineage>
</organism>
<keyword evidence="2" id="KW-0548">Nucleotidyltransferase</keyword>
<dbReference type="GO" id="GO:0003964">
    <property type="term" value="F:RNA-directed DNA polymerase activity"/>
    <property type="evidence" value="ECO:0007669"/>
    <property type="project" value="UniProtKB-KW"/>
</dbReference>
<dbReference type="Pfam" id="PF17921">
    <property type="entry name" value="Integrase_H2C2"/>
    <property type="match status" value="1"/>
</dbReference>
<dbReference type="InterPro" id="IPR052160">
    <property type="entry name" value="Gypsy_RT_Integrase-like"/>
</dbReference>
<proteinExistence type="predicted"/>
<feature type="domain" description="Integrase zinc-binding" evidence="1">
    <location>
        <begin position="39"/>
        <end position="93"/>
    </location>
</feature>
<dbReference type="InterPro" id="IPR041588">
    <property type="entry name" value="Integrase_H2C2"/>
</dbReference>
<evidence type="ECO:0000259" key="1">
    <source>
        <dbReference type="Pfam" id="PF17921"/>
    </source>
</evidence>
<comment type="caution">
    <text evidence="2">The sequence shown here is derived from an EMBL/GenBank/DDBJ whole genome shotgun (WGS) entry which is preliminary data.</text>
</comment>
<keyword evidence="2" id="KW-0808">Transferase</keyword>
<gene>
    <name evidence="2" type="ORF">Tci_603138</name>
</gene>